<dbReference type="InterPro" id="IPR008271">
    <property type="entry name" value="Ser/Thr_kinase_AS"/>
</dbReference>
<dbReference type="PROSITE" id="PS50011">
    <property type="entry name" value="PROTEIN_KINASE_DOM"/>
    <property type="match status" value="1"/>
</dbReference>
<organism evidence="3 4">
    <name type="scientific">Riccia fluitans</name>
    <dbReference type="NCBI Taxonomy" id="41844"/>
    <lineage>
        <taxon>Eukaryota</taxon>
        <taxon>Viridiplantae</taxon>
        <taxon>Streptophyta</taxon>
        <taxon>Embryophyta</taxon>
        <taxon>Marchantiophyta</taxon>
        <taxon>Marchantiopsida</taxon>
        <taxon>Marchantiidae</taxon>
        <taxon>Marchantiales</taxon>
        <taxon>Ricciaceae</taxon>
        <taxon>Riccia</taxon>
    </lineage>
</organism>
<evidence type="ECO:0000313" key="3">
    <source>
        <dbReference type="EMBL" id="KAL2623593.1"/>
    </source>
</evidence>
<sequence length="2604" mass="290146">MSTPFQAPPIPSVAFSEGSASLTASQLSEAVISPKKEKESSFKIRRRTPSSTVESSPRLTGPNYTSPYVAAIVGTREKMETWLRDSGPGSSCLWIQIEDFSVESRRKALSGQLKLSYRLRSEQSLSLPLLDGTLTELSPVAQKQEFKRVTKKSVREILFPEGSDMVSLRSKSQVGDPKQVKFTRAADIKQPVNFVTSEKAYRQLLQMVSPGGVLREYQSLLRRAADSTSFIDVDFQVVDLQKWLKQHPFAIFWEETDVVIVRKEAENLKWTLLRFDFGEGLIRSTQGTTLFALESTFRSKANSNVHTSEKSWRGDQIAYDAVCKAREKELEDKRSKLEWKTWNNISSGQNCSSVSPLNLILIDILGTSATVSAAEIESVKFLFNSGPCERSAPAQEEDTGSAIQTIFTCLGRKRLSAKEKHALTNLKSESKDVTLEGICTLLGLLLQRRDETAFKSCSEVFTFSMSPPSPLNLDSSRSSSNSFVWVHSDQEDSGFSLNAEKKREDKYGQAAENRSASSKVGDQTDPAQKTSQGWYHHREHGNVPIKKDEATEEVGVMQLIEWVKCGFLESLVEKILAPSRCLQPQESKIGKALQLSFDRVVDACMKVMELLPGEGSSRMVTIILGLLHELLETIGNLSCTVGEESRKEGEKVSSNKSLNDSSLPVGTKSGPWSPDSRENKLQEAFATAVRFSRLLSAVISRSSILAGTLTVSGGLDLILDFYSCLLKRFPLNLRLGAKSITGNYWGDGVLPGEVPTSQVAPLRVLPCIFPSLCICKVSKLCLMDCCIYPVEEKVDLMWITGAGDSSCLLKQFTDGFEKLTSETCNNAIEKILTLAFNSRSNLQGVCSLTSRGNQNPEFLTSKGEETLVTRAPQDMGGNKDSEIPELSQQRQSRPYVPRLTLSSMQGSNSKSAHVVSEGFRESSGASLVCTRDLISSENSGPSSHFDIFKAVSDVKYELLRSIATLFGARSLSFMRIRGYLHQRLQDDQDAPLVLALLPDMIGGFVNTAPEYNVLKMKKVLLQIVSLLDKSECPPEGMNLYRQKDANGGPRWNGPGPPPALNDYGRAVDILLMKIGERLTSLVSHLTEVFTKSEAYEKDAISKQTLLAAGSDGCCEPSVVTKIFYSGHMLSLWVDVGILLKSLGDFVLLWPEGGSARLVLKSCAKPIERVVSFLAKSIFCQSGWNLPQILAMQYLFRLSTASMTSTAQETAGGSPQIWSEVDEFFWQLFIVSESNWTNVKNFSDWILQKSCQGCVNALVEGYQRVLWEPLEIYHSILGHKVYPPWARRNSPDCSPRGETLRKSILSFLRTSVMLIKKKLKCQSESSQASPVLYMSRLIFLLDFLMNPVDGLLMSVLKAPVTCDELNRIQNDIGADTLPDRIMPQNIAFNCISDSAQSANMGSNADNMGGLCINCGVSASFQICTPSMKHECISMLADIFSLKAFQSHDEQTNLCINPRAQNPFLFRKYVNPFLEIISLCFLKCYNDRVEHKERERLLLWFTSPSMYRNCILQRNGPVDSPEFSLDGRNEFGACSDGGNDDQAASVACIQYARILLALAQNQTEDVSRAFQQARIMDFLVQQIGLEYEVSQVATPRETVQAGKSNGTPLSSAKLKIQSFHDPEVKALRPVHIRREERSNSKDLSTIVEGESIQKELSENMGADASVKYNRVCISSSKSTTPKAIFSSEVVLLKPESQPCGRPSHTSRRISEEQTLSSDSKLVPRSCLKKSNYCLGFHSARDIQSISSANYQPYWILLDQPLLNFHQKTNKWQGGSPLSEEIPKNLRPSGEKSRNTLNPVLSERGTTSTWTLSQRGRGVSANFSSNFLGKSENYKMEHPARNRRDAVPFTPQVKVSPSYSPTADVQGTTPAHNHVQNTGSMLKEVKYSGRFFDLNEEVERELARENSPVSVDHITERTESSNDSEQLLDNSLQRDTVSDHENMQFTLVSTGTSSRQPKATSRGQDVAGTIAAGGNEAARPAIPRLKLPKSVRKGGHDVIPDTSMNLEFLLSTTSTQESNGRLNSLLELQKEFTSDRDDGSWMFGSYETKRLRRRLYRHAGLHVLLMELYIALMLNTQGSLEACYSDRFPMENRKINAPFFLSYHLNHAANSYLLPCLSKRMKDFKPAAYRILKLTWRALFTPLLYRNRIRIAHGAFAQVYLATVRGPDAEDRRVVLKVIDVPKGPYDPCRFFDVFSEVEILERFVDDPRVCQILDYGVESESFVLVLKHYKCSLRTWRERQNNNSNSVRRSDSAAGVQQQLFHKTLPLYLEVYSAVIQAVKVLAAENVVHYDLKCDNILLEPVDPPHPESEFWTPVWPPLDTSNPLPFRVCVADFGQSKASSYIGGECTVRNRGTEYVKSPEMLKLLSSRPQQSSDSNIRQVEGAVGKAVDIWSLGCLLYELLTGEYLLYDDDWLRFFIRVTVASEELIPEHKAAKLDNYRPVLDLLRFILVRDPIQRPTLDDLITCVEQLQLKILEQPMADNSKPINDSSTKGVTCAISDEETGSESSSESDGESFEPPDVVPEPDTPEQGRSIRALPEIVVALATDVLKPDIPKQEESVSESSEVTSAPADVFGPNLEIPRQGHPFSDCLMCLNCLLCGCLCVRE</sequence>
<dbReference type="Proteomes" id="UP001605036">
    <property type="component" value="Unassembled WGS sequence"/>
</dbReference>
<dbReference type="PANTHER" id="PTHR44167">
    <property type="entry name" value="OVARIAN-SPECIFIC SERINE/THREONINE-PROTEIN KINASE LOK-RELATED"/>
    <property type="match status" value="1"/>
</dbReference>
<feature type="region of interest" description="Disordered" evidence="1">
    <location>
        <begin position="496"/>
        <end position="544"/>
    </location>
</feature>
<feature type="region of interest" description="Disordered" evidence="1">
    <location>
        <begin position="2497"/>
        <end position="2530"/>
    </location>
</feature>
<feature type="compositionally biased region" description="Polar residues" evidence="1">
    <location>
        <begin position="654"/>
        <end position="664"/>
    </location>
</feature>
<feature type="compositionally biased region" description="Polar residues" evidence="1">
    <location>
        <begin position="49"/>
        <end position="60"/>
    </location>
</feature>
<feature type="compositionally biased region" description="Acidic residues" evidence="1">
    <location>
        <begin position="2497"/>
        <end position="2515"/>
    </location>
</feature>
<feature type="compositionally biased region" description="Basic and acidic residues" evidence="1">
    <location>
        <begin position="1778"/>
        <end position="1791"/>
    </location>
</feature>
<feature type="region of interest" description="Disordered" evidence="1">
    <location>
        <begin position="645"/>
        <end position="676"/>
    </location>
</feature>
<dbReference type="PANTHER" id="PTHR44167:SF30">
    <property type="entry name" value="PHOSPHORYLASE KINASE"/>
    <property type="match status" value="1"/>
</dbReference>
<name>A0ABD1YA04_9MARC</name>
<dbReference type="PROSITE" id="PS00108">
    <property type="entry name" value="PROTEIN_KINASE_ST"/>
    <property type="match status" value="1"/>
</dbReference>
<keyword evidence="4" id="KW-1185">Reference proteome</keyword>
<feature type="region of interest" description="Disordered" evidence="1">
    <location>
        <begin position="1693"/>
        <end position="1714"/>
    </location>
</feature>
<feature type="compositionally biased region" description="Polar residues" evidence="1">
    <location>
        <begin position="512"/>
        <end position="533"/>
    </location>
</feature>
<evidence type="ECO:0000313" key="4">
    <source>
        <dbReference type="Proteomes" id="UP001605036"/>
    </source>
</evidence>
<dbReference type="EMBL" id="JBHFFA010000006">
    <property type="protein sequence ID" value="KAL2623593.1"/>
    <property type="molecule type" value="Genomic_DNA"/>
</dbReference>
<feature type="compositionally biased region" description="Polar residues" evidence="1">
    <location>
        <begin position="1792"/>
        <end position="1805"/>
    </location>
</feature>
<reference evidence="3 4" key="1">
    <citation type="submission" date="2024-09" db="EMBL/GenBank/DDBJ databases">
        <title>Chromosome-scale assembly of Riccia fluitans.</title>
        <authorList>
            <person name="Paukszto L."/>
            <person name="Sawicki J."/>
            <person name="Karawczyk K."/>
            <person name="Piernik-Szablinska J."/>
            <person name="Szczecinska M."/>
            <person name="Mazdziarz M."/>
        </authorList>
    </citation>
    <scope>NUCLEOTIDE SEQUENCE [LARGE SCALE GENOMIC DNA]</scope>
    <source>
        <strain evidence="3">Rf_01</strain>
        <tissue evidence="3">Aerial parts of the thallus</tissue>
    </source>
</reference>
<dbReference type="Gene3D" id="1.10.510.10">
    <property type="entry name" value="Transferase(Phosphotransferase) domain 1"/>
    <property type="match status" value="1"/>
</dbReference>
<dbReference type="SMART" id="SM00220">
    <property type="entry name" value="S_TKc"/>
    <property type="match status" value="1"/>
</dbReference>
<dbReference type="Pfam" id="PF00069">
    <property type="entry name" value="Pkinase"/>
    <property type="match status" value="1"/>
</dbReference>
<protein>
    <recommendedName>
        <fullName evidence="2">Protein kinase domain-containing protein</fullName>
    </recommendedName>
</protein>
<gene>
    <name evidence="3" type="ORF">R1flu_003798</name>
</gene>
<feature type="region of interest" description="Disordered" evidence="1">
    <location>
        <begin position="30"/>
        <end position="60"/>
    </location>
</feature>
<evidence type="ECO:0000259" key="2">
    <source>
        <dbReference type="PROSITE" id="PS50011"/>
    </source>
</evidence>
<feature type="region of interest" description="Disordered" evidence="1">
    <location>
        <begin position="1769"/>
        <end position="1805"/>
    </location>
</feature>
<dbReference type="InterPro" id="IPR011009">
    <property type="entry name" value="Kinase-like_dom_sf"/>
</dbReference>
<comment type="caution">
    <text evidence="3">The sequence shown here is derived from an EMBL/GenBank/DDBJ whole genome shotgun (WGS) entry which is preliminary data.</text>
</comment>
<feature type="region of interest" description="Disordered" evidence="1">
    <location>
        <begin position="1900"/>
        <end position="1924"/>
    </location>
</feature>
<proteinExistence type="predicted"/>
<dbReference type="InterPro" id="IPR000719">
    <property type="entry name" value="Prot_kinase_dom"/>
</dbReference>
<feature type="region of interest" description="Disordered" evidence="1">
    <location>
        <begin position="871"/>
        <end position="892"/>
    </location>
</feature>
<feature type="region of interest" description="Disordered" evidence="1">
    <location>
        <begin position="1848"/>
        <end position="1872"/>
    </location>
</feature>
<feature type="compositionally biased region" description="Polar residues" evidence="1">
    <location>
        <begin position="1850"/>
        <end position="1872"/>
    </location>
</feature>
<feature type="domain" description="Protein kinase" evidence="2">
    <location>
        <begin position="2142"/>
        <end position="2468"/>
    </location>
</feature>
<evidence type="ECO:0000256" key="1">
    <source>
        <dbReference type="SAM" id="MobiDB-lite"/>
    </source>
</evidence>
<accession>A0ABD1YA04</accession>
<dbReference type="SUPFAM" id="SSF56112">
    <property type="entry name" value="Protein kinase-like (PK-like)"/>
    <property type="match status" value="1"/>
</dbReference>